<dbReference type="EMBL" id="JAIWQS010000008">
    <property type="protein sequence ID" value="KAJ8899690.1"/>
    <property type="molecule type" value="Genomic_DNA"/>
</dbReference>
<feature type="region of interest" description="Disordered" evidence="1">
    <location>
        <begin position="30"/>
        <end position="56"/>
    </location>
</feature>
<organism evidence="2 3">
    <name type="scientific">Erythroxylum novogranatense</name>
    <dbReference type="NCBI Taxonomy" id="1862640"/>
    <lineage>
        <taxon>Eukaryota</taxon>
        <taxon>Viridiplantae</taxon>
        <taxon>Streptophyta</taxon>
        <taxon>Embryophyta</taxon>
        <taxon>Tracheophyta</taxon>
        <taxon>Spermatophyta</taxon>
        <taxon>Magnoliopsida</taxon>
        <taxon>eudicotyledons</taxon>
        <taxon>Gunneridae</taxon>
        <taxon>Pentapetalae</taxon>
        <taxon>rosids</taxon>
        <taxon>fabids</taxon>
        <taxon>Malpighiales</taxon>
        <taxon>Erythroxylaceae</taxon>
        <taxon>Erythroxylum</taxon>
    </lineage>
</organism>
<evidence type="ECO:0000313" key="3">
    <source>
        <dbReference type="Proteomes" id="UP001159364"/>
    </source>
</evidence>
<proteinExistence type="predicted"/>
<reference evidence="2 3" key="1">
    <citation type="submission" date="2021-09" db="EMBL/GenBank/DDBJ databases">
        <title>Genomic insights and catalytic innovation underlie evolution of tropane alkaloids biosynthesis.</title>
        <authorList>
            <person name="Wang Y.-J."/>
            <person name="Tian T."/>
            <person name="Huang J.-P."/>
            <person name="Huang S.-X."/>
        </authorList>
    </citation>
    <scope>NUCLEOTIDE SEQUENCE [LARGE SCALE GENOMIC DNA]</scope>
    <source>
        <strain evidence="2">KIB-2018</strain>
        <tissue evidence="2">Leaf</tissue>
    </source>
</reference>
<dbReference type="Proteomes" id="UP001159364">
    <property type="component" value="Linkage Group LG08"/>
</dbReference>
<keyword evidence="3" id="KW-1185">Reference proteome</keyword>
<name>A0AAV8UB98_9ROSI</name>
<feature type="compositionally biased region" description="Basic residues" evidence="1">
    <location>
        <begin position="31"/>
        <end position="43"/>
    </location>
</feature>
<evidence type="ECO:0008006" key="4">
    <source>
        <dbReference type="Google" id="ProtNLM"/>
    </source>
</evidence>
<comment type="caution">
    <text evidence="2">The sequence shown here is derived from an EMBL/GenBank/DDBJ whole genome shotgun (WGS) entry which is preliminary data.</text>
</comment>
<accession>A0AAV8UB98</accession>
<protein>
    <recommendedName>
        <fullName evidence="4">Cyclin-dependent protein kinase inhibitor SMR4</fullName>
    </recommendedName>
</protein>
<gene>
    <name evidence="2" type="ORF">K2173_019388</name>
</gene>
<dbReference type="AlphaFoldDB" id="A0AAV8UB98"/>
<sequence>MEVDQRTHMSEEECTTPKCGITTALACPPTPKKKSAVVKKRAPPKNGYFQPPDLDVLFPMPTRRREACV</sequence>
<evidence type="ECO:0000256" key="1">
    <source>
        <dbReference type="SAM" id="MobiDB-lite"/>
    </source>
</evidence>
<evidence type="ECO:0000313" key="2">
    <source>
        <dbReference type="EMBL" id="KAJ8899690.1"/>
    </source>
</evidence>